<dbReference type="InterPro" id="IPR002491">
    <property type="entry name" value="ABC_transptr_periplasmic_BD"/>
</dbReference>
<reference evidence="2" key="1">
    <citation type="submission" date="2022-07" db="EMBL/GenBank/DDBJ databases">
        <title>FELIX.</title>
        <authorList>
            <person name="Wan K.H."/>
            <person name="Park S."/>
            <person name="Lawrence Q."/>
            <person name="Eichenberger J.P."/>
            <person name="Booth B.W."/>
            <person name="Piaggio A.J."/>
            <person name="Chandler J.C."/>
            <person name="Franklin A.B."/>
            <person name="Celniker S.E."/>
        </authorList>
    </citation>
    <scope>NUCLEOTIDE SEQUENCE</scope>
    <source>
        <strain evidence="2">QA-1986 374</strain>
    </source>
</reference>
<evidence type="ECO:0000313" key="2">
    <source>
        <dbReference type="EMBL" id="UUI01075.1"/>
    </source>
</evidence>
<gene>
    <name evidence="2" type="ORF">NP439_13460</name>
</gene>
<organism evidence="2 3">
    <name type="scientific">Oceanobacillus jeddahense</name>
    <dbReference type="NCBI Taxonomy" id="1462527"/>
    <lineage>
        <taxon>Bacteria</taxon>
        <taxon>Bacillati</taxon>
        <taxon>Bacillota</taxon>
        <taxon>Bacilli</taxon>
        <taxon>Bacillales</taxon>
        <taxon>Bacillaceae</taxon>
        <taxon>Oceanobacillus</taxon>
    </lineage>
</organism>
<proteinExistence type="predicted"/>
<protein>
    <recommendedName>
        <fullName evidence="1">Fe/B12 periplasmic-binding domain-containing protein</fullName>
    </recommendedName>
</protein>
<feature type="domain" description="Fe/B12 periplasmic-binding" evidence="1">
    <location>
        <begin position="1"/>
        <end position="132"/>
    </location>
</feature>
<dbReference type="SUPFAM" id="SSF53807">
    <property type="entry name" value="Helical backbone' metal receptor"/>
    <property type="match status" value="1"/>
</dbReference>
<dbReference type="RefSeq" id="WP_256706496.1">
    <property type="nucleotide sequence ID" value="NZ_CP101914.1"/>
</dbReference>
<evidence type="ECO:0000313" key="3">
    <source>
        <dbReference type="Proteomes" id="UP001059773"/>
    </source>
</evidence>
<dbReference type="Pfam" id="PF01497">
    <property type="entry name" value="Peripla_BP_2"/>
    <property type="match status" value="1"/>
</dbReference>
<keyword evidence="3" id="KW-1185">Reference proteome</keyword>
<sequence>MDLTGPEALTAVTSSMEEENLSHFSEEAMNVENRIQGATSLDPETVLSFDPDLILLTLTHGSEEASDLLTGAGTPIVSFDRWMTLQDVMDNYEAIGQLVGEEEKLLKLLKICKKKWITQNRLLMMTRINQPY</sequence>
<evidence type="ECO:0000259" key="1">
    <source>
        <dbReference type="PROSITE" id="PS50983"/>
    </source>
</evidence>
<dbReference type="EMBL" id="CP101914">
    <property type="protein sequence ID" value="UUI01075.1"/>
    <property type="molecule type" value="Genomic_DNA"/>
</dbReference>
<dbReference type="Proteomes" id="UP001059773">
    <property type="component" value="Chromosome"/>
</dbReference>
<dbReference type="PROSITE" id="PS50983">
    <property type="entry name" value="FE_B12_PBP"/>
    <property type="match status" value="1"/>
</dbReference>
<dbReference type="Gene3D" id="3.40.50.1980">
    <property type="entry name" value="Nitrogenase molybdenum iron protein domain"/>
    <property type="match status" value="1"/>
</dbReference>
<name>A0ABY5JMN5_9BACI</name>
<accession>A0ABY5JMN5</accession>